<sequence length="91" mass="10073">MAKQQVTGKRLMVLMAALFLSVESISFKEDADSRTAVGAVIRAMVLSRQGPPIIDIRQRTLIRVNSCCVLQNQFCCSNFVCCLFGLRCCPT</sequence>
<gene>
    <name evidence="2" type="ORF">Pcinc_026204</name>
</gene>
<accession>A0AAE1F7Q2</accession>
<organism evidence="2 3">
    <name type="scientific">Petrolisthes cinctipes</name>
    <name type="common">Flat porcelain crab</name>
    <dbReference type="NCBI Taxonomy" id="88211"/>
    <lineage>
        <taxon>Eukaryota</taxon>
        <taxon>Metazoa</taxon>
        <taxon>Ecdysozoa</taxon>
        <taxon>Arthropoda</taxon>
        <taxon>Crustacea</taxon>
        <taxon>Multicrustacea</taxon>
        <taxon>Malacostraca</taxon>
        <taxon>Eumalacostraca</taxon>
        <taxon>Eucarida</taxon>
        <taxon>Decapoda</taxon>
        <taxon>Pleocyemata</taxon>
        <taxon>Anomura</taxon>
        <taxon>Galatheoidea</taxon>
        <taxon>Porcellanidae</taxon>
        <taxon>Petrolisthes</taxon>
    </lineage>
</organism>
<protein>
    <recommendedName>
        <fullName evidence="4">Hepcidin</fullName>
    </recommendedName>
</protein>
<evidence type="ECO:0000313" key="2">
    <source>
        <dbReference type="EMBL" id="KAK3868400.1"/>
    </source>
</evidence>
<evidence type="ECO:0000313" key="3">
    <source>
        <dbReference type="Proteomes" id="UP001286313"/>
    </source>
</evidence>
<proteinExistence type="predicted"/>
<comment type="caution">
    <text evidence="2">The sequence shown here is derived from an EMBL/GenBank/DDBJ whole genome shotgun (WGS) entry which is preliminary data.</text>
</comment>
<keyword evidence="3" id="KW-1185">Reference proteome</keyword>
<evidence type="ECO:0000256" key="1">
    <source>
        <dbReference type="SAM" id="SignalP"/>
    </source>
</evidence>
<name>A0AAE1F7Q2_PETCI</name>
<dbReference type="Proteomes" id="UP001286313">
    <property type="component" value="Unassembled WGS sequence"/>
</dbReference>
<dbReference type="AlphaFoldDB" id="A0AAE1F7Q2"/>
<reference evidence="2" key="1">
    <citation type="submission" date="2023-10" db="EMBL/GenBank/DDBJ databases">
        <title>Genome assemblies of two species of porcelain crab, Petrolisthes cinctipes and Petrolisthes manimaculis (Anomura: Porcellanidae).</title>
        <authorList>
            <person name="Angst P."/>
        </authorList>
    </citation>
    <scope>NUCLEOTIDE SEQUENCE</scope>
    <source>
        <strain evidence="2">PB745_01</strain>
        <tissue evidence="2">Gill</tissue>
    </source>
</reference>
<feature type="signal peptide" evidence="1">
    <location>
        <begin position="1"/>
        <end position="24"/>
    </location>
</feature>
<evidence type="ECO:0008006" key="4">
    <source>
        <dbReference type="Google" id="ProtNLM"/>
    </source>
</evidence>
<keyword evidence="1" id="KW-0732">Signal</keyword>
<feature type="chain" id="PRO_5042220259" description="Hepcidin" evidence="1">
    <location>
        <begin position="25"/>
        <end position="91"/>
    </location>
</feature>
<dbReference type="EMBL" id="JAWQEG010003020">
    <property type="protein sequence ID" value="KAK3868400.1"/>
    <property type="molecule type" value="Genomic_DNA"/>
</dbReference>